<keyword evidence="8" id="KW-1185">Reference proteome</keyword>
<dbReference type="InterPro" id="IPR036390">
    <property type="entry name" value="WH_DNA-bd_sf"/>
</dbReference>
<dbReference type="SUPFAM" id="SSF53850">
    <property type="entry name" value="Periplasmic binding protein-like II"/>
    <property type="match status" value="1"/>
</dbReference>
<evidence type="ECO:0000256" key="4">
    <source>
        <dbReference type="ARBA" id="ARBA00023163"/>
    </source>
</evidence>
<dbReference type="Pfam" id="PF00126">
    <property type="entry name" value="HTH_1"/>
    <property type="match status" value="1"/>
</dbReference>
<feature type="compositionally biased region" description="Basic and acidic residues" evidence="5">
    <location>
        <begin position="338"/>
        <end position="352"/>
    </location>
</feature>
<dbReference type="PANTHER" id="PTHR30346:SF0">
    <property type="entry name" value="HCA OPERON TRANSCRIPTIONAL ACTIVATOR HCAR"/>
    <property type="match status" value="1"/>
</dbReference>
<dbReference type="Gene3D" id="1.10.10.10">
    <property type="entry name" value="Winged helix-like DNA-binding domain superfamily/Winged helix DNA-binding domain"/>
    <property type="match status" value="1"/>
</dbReference>
<evidence type="ECO:0000256" key="2">
    <source>
        <dbReference type="ARBA" id="ARBA00023015"/>
    </source>
</evidence>
<proteinExistence type="inferred from homology"/>
<dbReference type="Proteomes" id="UP001056648">
    <property type="component" value="Chromosome 2"/>
</dbReference>
<dbReference type="PROSITE" id="PS50931">
    <property type="entry name" value="HTH_LYSR"/>
    <property type="match status" value="1"/>
</dbReference>
<keyword evidence="2" id="KW-0805">Transcription regulation</keyword>
<keyword evidence="3" id="KW-0238">DNA-binding</keyword>
<evidence type="ECO:0000256" key="3">
    <source>
        <dbReference type="ARBA" id="ARBA00023125"/>
    </source>
</evidence>
<dbReference type="RefSeq" id="WP_252253044.1">
    <property type="nucleotide sequence ID" value="NZ_CP098736.1"/>
</dbReference>
<reference evidence="7" key="1">
    <citation type="submission" date="2022-06" db="EMBL/GenBank/DDBJ databases">
        <title>Complete genome sequence and characterization of Cupriavidus gilardii QJ1 isolated from contaminating cells.</title>
        <authorList>
            <person name="Qi J."/>
        </authorList>
    </citation>
    <scope>NUCLEOTIDE SEQUENCE</scope>
    <source>
        <strain evidence="7">QJ1</strain>
    </source>
</reference>
<dbReference type="PANTHER" id="PTHR30346">
    <property type="entry name" value="TRANSCRIPTIONAL DUAL REGULATOR HCAR-RELATED"/>
    <property type="match status" value="1"/>
</dbReference>
<dbReference type="Pfam" id="PF03466">
    <property type="entry name" value="LysR_substrate"/>
    <property type="match status" value="1"/>
</dbReference>
<dbReference type="InterPro" id="IPR005119">
    <property type="entry name" value="LysR_subst-bd"/>
</dbReference>
<gene>
    <name evidence="7" type="ORF">NDR89_24085</name>
</gene>
<feature type="domain" description="HTH lysR-type" evidence="6">
    <location>
        <begin position="1"/>
        <end position="58"/>
    </location>
</feature>
<dbReference type="InterPro" id="IPR000847">
    <property type="entry name" value="LysR_HTH_N"/>
</dbReference>
<dbReference type="Gene3D" id="3.40.190.10">
    <property type="entry name" value="Periplasmic binding protein-like II"/>
    <property type="match status" value="2"/>
</dbReference>
<dbReference type="InterPro" id="IPR036388">
    <property type="entry name" value="WH-like_DNA-bd_sf"/>
</dbReference>
<name>A0ABY4VQW0_9BURK</name>
<accession>A0ABY4VQW0</accession>
<dbReference type="SUPFAM" id="SSF46785">
    <property type="entry name" value="Winged helix' DNA-binding domain"/>
    <property type="match status" value="1"/>
</dbReference>
<comment type="similarity">
    <text evidence="1">Belongs to the LysR transcriptional regulatory family.</text>
</comment>
<organism evidence="7 8">
    <name type="scientific">Cupriavidus gilardii</name>
    <dbReference type="NCBI Taxonomy" id="82541"/>
    <lineage>
        <taxon>Bacteria</taxon>
        <taxon>Pseudomonadati</taxon>
        <taxon>Pseudomonadota</taxon>
        <taxon>Betaproteobacteria</taxon>
        <taxon>Burkholderiales</taxon>
        <taxon>Burkholderiaceae</taxon>
        <taxon>Cupriavidus</taxon>
    </lineage>
</organism>
<dbReference type="EMBL" id="CP098736">
    <property type="protein sequence ID" value="USE79660.1"/>
    <property type="molecule type" value="Genomic_DNA"/>
</dbReference>
<dbReference type="PRINTS" id="PR00039">
    <property type="entry name" value="HTHLYSR"/>
</dbReference>
<sequence>MDLRQLRYFVTVAEELHFGRAAARLAMTQPPLSQQIQALEEEIGVQLFVRTRRSVALTPAGQQWLPEVRRVLADAAGLPALAQRLARGEVGTLSLAFVSTADYGILPDLLRRFRARHPEVQLQLREATSDIQLDALAEGQIDAGLVIRPQMPALPHGLSYLPLVREPLVLAVPQDWRPPGRRGHAAQADAVRPDGAPSGAVALADFAHEPLILFPRRSAPAFHDIITGYYARDGFAPVIAQEAIQMQTIVSLVSAGIGVALVPASLCNLRRTGVSYLALRGAVPQIETGLAWRDNGAAGPSPVLRSFIEIASALAPAARPGGGTAKRRTAGPASNSKAKPEPKPDPKQKPGL</sequence>
<feature type="region of interest" description="Disordered" evidence="5">
    <location>
        <begin position="316"/>
        <end position="352"/>
    </location>
</feature>
<evidence type="ECO:0000259" key="6">
    <source>
        <dbReference type="PROSITE" id="PS50931"/>
    </source>
</evidence>
<evidence type="ECO:0000313" key="8">
    <source>
        <dbReference type="Proteomes" id="UP001056648"/>
    </source>
</evidence>
<evidence type="ECO:0000256" key="5">
    <source>
        <dbReference type="SAM" id="MobiDB-lite"/>
    </source>
</evidence>
<keyword evidence="4" id="KW-0804">Transcription</keyword>
<protein>
    <submittedName>
        <fullName evidence="7">LysR family transcriptional regulator</fullName>
    </submittedName>
</protein>
<evidence type="ECO:0000256" key="1">
    <source>
        <dbReference type="ARBA" id="ARBA00009437"/>
    </source>
</evidence>
<evidence type="ECO:0000313" key="7">
    <source>
        <dbReference type="EMBL" id="USE79660.1"/>
    </source>
</evidence>